<keyword evidence="6" id="KW-1185">Reference proteome</keyword>
<dbReference type="GO" id="GO:0016787">
    <property type="term" value="F:hydrolase activity"/>
    <property type="evidence" value="ECO:0007669"/>
    <property type="project" value="UniProtKB-KW"/>
</dbReference>
<dbReference type="PANTHER" id="PTHR45570:SF1">
    <property type="entry name" value="CARBOXYLIC ESTER HYDROLASE"/>
    <property type="match status" value="1"/>
</dbReference>
<protein>
    <recommendedName>
        <fullName evidence="3">Carboxylic ester hydrolase</fullName>
        <ecNumber evidence="3">3.1.1.-</ecNumber>
    </recommendedName>
</protein>
<gene>
    <name evidence="5" type="ORF">DFH05DRAFT_1419469</name>
</gene>
<accession>A0A9W8P1V5</accession>
<evidence type="ECO:0000256" key="3">
    <source>
        <dbReference type="RuleBase" id="RU361235"/>
    </source>
</evidence>
<keyword evidence="2 3" id="KW-0378">Hydrolase</keyword>
<evidence type="ECO:0000256" key="1">
    <source>
        <dbReference type="ARBA" id="ARBA00005964"/>
    </source>
</evidence>
<dbReference type="InterPro" id="IPR029058">
    <property type="entry name" value="AB_hydrolase_fold"/>
</dbReference>
<dbReference type="Gene3D" id="3.40.50.1820">
    <property type="entry name" value="alpha/beta hydrolase"/>
    <property type="match status" value="1"/>
</dbReference>
<evidence type="ECO:0000259" key="4">
    <source>
        <dbReference type="Pfam" id="PF00135"/>
    </source>
</evidence>
<dbReference type="EMBL" id="JANVFU010000006">
    <property type="protein sequence ID" value="KAJ3744994.1"/>
    <property type="molecule type" value="Genomic_DNA"/>
</dbReference>
<dbReference type="Proteomes" id="UP001142393">
    <property type="component" value="Unassembled WGS sequence"/>
</dbReference>
<dbReference type="Pfam" id="PF00135">
    <property type="entry name" value="COesterase"/>
    <property type="match status" value="1"/>
</dbReference>
<sequence length="562" mass="59157">MIVLSPLLTTLLLLVSLTLGAPASVTSTAFKSPLDDPWAILCKLPIVRLIASLCPRETSSSTMSISTPIGTAEGVVDISGVNRFAVRYATAARWAESYVSTTWALPNGATNASGLPLACPQQGVDDSAFSEDCLSMLVYVPQSFNPSSSVPVFMWVHGGSFIEGSATDAGLDGSNLAIATQSIVVVIQYRLGALGLMVPDGSTNLALMDVINALTFVNKNIAAFGGDNSRVTIAGQSSGATMIRSLLAVPSASYLFQSAILQSDPMDYGFQSSTTQKTLQSAYNNLINCAATDYVCQNALSVDDILNAQGTLFNEAFNLDASAGAGEPLRPVNDGTLITSPLDSTAPFPSVNKPILVSTVLNEAALTIYGDEFTSALPEDEFLPVCQASLGDSRANAVANASFYKPLAVDGSEDAREQLQELGTDYVWRCSSWTFARNWISNGGSAYVGRYSVGATYPGNEEVPICTETGVVCHQDDIEIVFGTVPNPTGVQSALMKEMQARYKAFMLTGSPNVPAYPPWAEATSSDVHALNLGGSGEVAAGSCDPSFWGAAVPYDYQVFGI</sequence>
<dbReference type="InterPro" id="IPR002018">
    <property type="entry name" value="CarbesteraseB"/>
</dbReference>
<reference evidence="5 6" key="1">
    <citation type="journal article" date="2023" name="Proc. Natl. Acad. Sci. U.S.A.">
        <title>A global phylogenomic analysis of the shiitake genus Lentinula.</title>
        <authorList>
            <person name="Sierra-Patev S."/>
            <person name="Min B."/>
            <person name="Naranjo-Ortiz M."/>
            <person name="Looney B."/>
            <person name="Konkel Z."/>
            <person name="Slot J.C."/>
            <person name="Sakamoto Y."/>
            <person name="Steenwyk J.L."/>
            <person name="Rokas A."/>
            <person name="Carro J."/>
            <person name="Camarero S."/>
            <person name="Ferreira P."/>
            <person name="Molpeceres G."/>
            <person name="Ruiz-Duenas F.J."/>
            <person name="Serrano A."/>
            <person name="Henrissat B."/>
            <person name="Drula E."/>
            <person name="Hughes K.W."/>
            <person name="Mata J.L."/>
            <person name="Ishikawa N.K."/>
            <person name="Vargas-Isla R."/>
            <person name="Ushijima S."/>
            <person name="Smith C.A."/>
            <person name="Donoghue J."/>
            <person name="Ahrendt S."/>
            <person name="Andreopoulos W."/>
            <person name="He G."/>
            <person name="LaButti K."/>
            <person name="Lipzen A."/>
            <person name="Ng V."/>
            <person name="Riley R."/>
            <person name="Sandor L."/>
            <person name="Barry K."/>
            <person name="Martinez A.T."/>
            <person name="Xiao Y."/>
            <person name="Gibbons J.G."/>
            <person name="Terashima K."/>
            <person name="Grigoriev I.V."/>
            <person name="Hibbett D."/>
        </authorList>
    </citation>
    <scope>NUCLEOTIDE SEQUENCE [LARGE SCALE GENOMIC DNA]</scope>
    <source>
        <strain evidence="5 6">TFB7810</strain>
    </source>
</reference>
<dbReference type="EC" id="3.1.1.-" evidence="3"/>
<feature type="chain" id="PRO_5041012179" description="Carboxylic ester hydrolase" evidence="3">
    <location>
        <begin position="21"/>
        <end position="562"/>
    </location>
</feature>
<keyword evidence="3" id="KW-0732">Signal</keyword>
<dbReference type="AlphaFoldDB" id="A0A9W8P1V5"/>
<evidence type="ECO:0000313" key="5">
    <source>
        <dbReference type="EMBL" id="KAJ3744994.1"/>
    </source>
</evidence>
<evidence type="ECO:0000256" key="2">
    <source>
        <dbReference type="ARBA" id="ARBA00022801"/>
    </source>
</evidence>
<comment type="caution">
    <text evidence="5">The sequence shown here is derived from an EMBL/GenBank/DDBJ whole genome shotgun (WGS) entry which is preliminary data.</text>
</comment>
<dbReference type="PROSITE" id="PS00122">
    <property type="entry name" value="CARBOXYLESTERASE_B_1"/>
    <property type="match status" value="1"/>
</dbReference>
<feature type="signal peptide" evidence="3">
    <location>
        <begin position="1"/>
        <end position="20"/>
    </location>
</feature>
<feature type="domain" description="Carboxylesterase type B" evidence="4">
    <location>
        <begin position="80"/>
        <end position="535"/>
    </location>
</feature>
<proteinExistence type="inferred from homology"/>
<evidence type="ECO:0000313" key="6">
    <source>
        <dbReference type="Proteomes" id="UP001142393"/>
    </source>
</evidence>
<organism evidence="5 6">
    <name type="scientific">Lentinula detonsa</name>
    <dbReference type="NCBI Taxonomy" id="2804962"/>
    <lineage>
        <taxon>Eukaryota</taxon>
        <taxon>Fungi</taxon>
        <taxon>Dikarya</taxon>
        <taxon>Basidiomycota</taxon>
        <taxon>Agaricomycotina</taxon>
        <taxon>Agaricomycetes</taxon>
        <taxon>Agaricomycetidae</taxon>
        <taxon>Agaricales</taxon>
        <taxon>Marasmiineae</taxon>
        <taxon>Omphalotaceae</taxon>
        <taxon>Lentinula</taxon>
    </lineage>
</organism>
<name>A0A9W8P1V5_9AGAR</name>
<dbReference type="PANTHER" id="PTHR45570">
    <property type="entry name" value="CARBOXYLIC ESTER HYDROLASE"/>
    <property type="match status" value="1"/>
</dbReference>
<dbReference type="InterPro" id="IPR019826">
    <property type="entry name" value="Carboxylesterase_B_AS"/>
</dbReference>
<dbReference type="SUPFAM" id="SSF53474">
    <property type="entry name" value="alpha/beta-Hydrolases"/>
    <property type="match status" value="1"/>
</dbReference>
<comment type="similarity">
    <text evidence="1 3">Belongs to the type-B carboxylesterase/lipase family.</text>
</comment>